<evidence type="ECO:0000313" key="2">
    <source>
        <dbReference type="Proteomes" id="UP000054538"/>
    </source>
</evidence>
<proteinExistence type="predicted"/>
<gene>
    <name evidence="1" type="ORF">PAXRUDRAFT_27837</name>
</gene>
<accession>A0A0D0DBU4</accession>
<reference evidence="1 2" key="1">
    <citation type="submission" date="2014-04" db="EMBL/GenBank/DDBJ databases">
        <authorList>
            <consortium name="DOE Joint Genome Institute"/>
            <person name="Kuo A."/>
            <person name="Kohler A."/>
            <person name="Jargeat P."/>
            <person name="Nagy L.G."/>
            <person name="Floudas D."/>
            <person name="Copeland A."/>
            <person name="Barry K.W."/>
            <person name="Cichocki N."/>
            <person name="Veneault-Fourrey C."/>
            <person name="LaButti K."/>
            <person name="Lindquist E.A."/>
            <person name="Lipzen A."/>
            <person name="Lundell T."/>
            <person name="Morin E."/>
            <person name="Murat C."/>
            <person name="Sun H."/>
            <person name="Tunlid A."/>
            <person name="Henrissat B."/>
            <person name="Grigoriev I.V."/>
            <person name="Hibbett D.S."/>
            <person name="Martin F."/>
            <person name="Nordberg H.P."/>
            <person name="Cantor M.N."/>
            <person name="Hua S.X."/>
        </authorList>
    </citation>
    <scope>NUCLEOTIDE SEQUENCE [LARGE SCALE GENOMIC DNA]</scope>
    <source>
        <strain evidence="1 2">Ve08.2h10</strain>
    </source>
</reference>
<dbReference type="InParanoid" id="A0A0D0DBU4"/>
<reference evidence="2" key="2">
    <citation type="submission" date="2015-01" db="EMBL/GenBank/DDBJ databases">
        <title>Evolutionary Origins and Diversification of the Mycorrhizal Mutualists.</title>
        <authorList>
            <consortium name="DOE Joint Genome Institute"/>
            <consortium name="Mycorrhizal Genomics Consortium"/>
            <person name="Kohler A."/>
            <person name="Kuo A."/>
            <person name="Nagy L.G."/>
            <person name="Floudas D."/>
            <person name="Copeland A."/>
            <person name="Barry K.W."/>
            <person name="Cichocki N."/>
            <person name="Veneault-Fourrey C."/>
            <person name="LaButti K."/>
            <person name="Lindquist E.A."/>
            <person name="Lipzen A."/>
            <person name="Lundell T."/>
            <person name="Morin E."/>
            <person name="Murat C."/>
            <person name="Riley R."/>
            <person name="Ohm R."/>
            <person name="Sun H."/>
            <person name="Tunlid A."/>
            <person name="Henrissat B."/>
            <person name="Grigoriev I.V."/>
            <person name="Hibbett D.S."/>
            <person name="Martin F."/>
        </authorList>
    </citation>
    <scope>NUCLEOTIDE SEQUENCE [LARGE SCALE GENOMIC DNA]</scope>
    <source>
        <strain evidence="2">Ve08.2h10</strain>
    </source>
</reference>
<protein>
    <submittedName>
        <fullName evidence="1">Uncharacterized protein</fullName>
    </submittedName>
</protein>
<name>A0A0D0DBU4_9AGAM</name>
<sequence>MSRALKKNFQTPVWHQDIVLQIVMCIKHSLHSQWFTTLFQADGDHGNVGHDRLNILSKDSVASIVQFILLLLNLVFEAHNCILYMWFTGWLWGSTSSTSWLSDGQDLRNIASKGRLWKAQLELKSPSPFEGWAKAGSFNWPLASAAYHKCAGSNASYVCGGWGGIVTSGEMRSADAEAGTKGFLNVPQTFATCFSLGSPFVVPGMSDAFTSCFHLLKAKLAGPFVTVITFPVVFGAHWATAAFNLICLPAIGVCDSTLPFAHLWGQGRPENTP</sequence>
<dbReference type="Proteomes" id="UP000054538">
    <property type="component" value="Unassembled WGS sequence"/>
</dbReference>
<dbReference type="AlphaFoldDB" id="A0A0D0DBU4"/>
<dbReference type="HOGENOM" id="CLU_1019770_0_0_1"/>
<dbReference type="EMBL" id="KN825772">
    <property type="protein sequence ID" value="KIK81576.1"/>
    <property type="molecule type" value="Genomic_DNA"/>
</dbReference>
<keyword evidence="2" id="KW-1185">Reference proteome</keyword>
<evidence type="ECO:0000313" key="1">
    <source>
        <dbReference type="EMBL" id="KIK81576.1"/>
    </source>
</evidence>
<organism evidence="1 2">
    <name type="scientific">Paxillus rubicundulus Ve08.2h10</name>
    <dbReference type="NCBI Taxonomy" id="930991"/>
    <lineage>
        <taxon>Eukaryota</taxon>
        <taxon>Fungi</taxon>
        <taxon>Dikarya</taxon>
        <taxon>Basidiomycota</taxon>
        <taxon>Agaricomycotina</taxon>
        <taxon>Agaricomycetes</taxon>
        <taxon>Agaricomycetidae</taxon>
        <taxon>Boletales</taxon>
        <taxon>Paxilineae</taxon>
        <taxon>Paxillaceae</taxon>
        <taxon>Paxillus</taxon>
    </lineage>
</organism>